<sequence length="139" mass="15036">MMTLNTPNNGATFASLANNVTWSCNTQCKEMTPGSDFLRVLNTDWDSGNSGVKYRFNLGGSNDYVVGDTRSSAIGGTGSACYYTNPSFDHGSILTDPSGREDATMKCWNDRRTAYTQAPVTATGQRHPLSSTFLWATSP</sequence>
<evidence type="ECO:0000313" key="2">
    <source>
        <dbReference type="Proteomes" id="UP001596317"/>
    </source>
</evidence>
<evidence type="ECO:0000313" key="1">
    <source>
        <dbReference type="EMBL" id="MFC6663317.1"/>
    </source>
</evidence>
<dbReference type="Proteomes" id="UP001596317">
    <property type="component" value="Unassembled WGS sequence"/>
</dbReference>
<reference evidence="2" key="1">
    <citation type="journal article" date="2019" name="Int. J. Syst. Evol. Microbiol.">
        <title>The Global Catalogue of Microorganisms (GCM) 10K type strain sequencing project: providing services to taxonomists for standard genome sequencing and annotation.</title>
        <authorList>
            <consortium name="The Broad Institute Genomics Platform"/>
            <consortium name="The Broad Institute Genome Sequencing Center for Infectious Disease"/>
            <person name="Wu L."/>
            <person name="Ma J."/>
        </authorList>
    </citation>
    <scope>NUCLEOTIDE SEQUENCE [LARGE SCALE GENOMIC DNA]</scope>
    <source>
        <strain evidence="2">CCUG 63830</strain>
    </source>
</reference>
<dbReference type="EMBL" id="JBHSWB010000003">
    <property type="protein sequence ID" value="MFC6663317.1"/>
    <property type="molecule type" value="Genomic_DNA"/>
</dbReference>
<proteinExistence type="predicted"/>
<dbReference type="RefSeq" id="WP_380059128.1">
    <property type="nucleotide sequence ID" value="NZ_JBHSWB010000003.1"/>
</dbReference>
<organism evidence="1 2">
    <name type="scientific">Deinococcus multiflagellatus</name>
    <dbReference type="NCBI Taxonomy" id="1656887"/>
    <lineage>
        <taxon>Bacteria</taxon>
        <taxon>Thermotogati</taxon>
        <taxon>Deinococcota</taxon>
        <taxon>Deinococci</taxon>
        <taxon>Deinococcales</taxon>
        <taxon>Deinococcaceae</taxon>
        <taxon>Deinococcus</taxon>
    </lineage>
</organism>
<gene>
    <name evidence="1" type="ORF">ACFP90_25090</name>
</gene>
<name>A0ABW1ZS49_9DEIO</name>
<keyword evidence="2" id="KW-1185">Reference proteome</keyword>
<dbReference type="InterPro" id="IPR029058">
    <property type="entry name" value="AB_hydrolase_fold"/>
</dbReference>
<dbReference type="Gene3D" id="3.40.50.1820">
    <property type="entry name" value="alpha/beta hydrolase"/>
    <property type="match status" value="1"/>
</dbReference>
<protein>
    <submittedName>
        <fullName evidence="1">Uncharacterized protein</fullName>
    </submittedName>
</protein>
<accession>A0ABW1ZS49</accession>
<comment type="caution">
    <text evidence="1">The sequence shown here is derived from an EMBL/GenBank/DDBJ whole genome shotgun (WGS) entry which is preliminary data.</text>
</comment>